<dbReference type="Gene3D" id="2.60.40.10">
    <property type="entry name" value="Immunoglobulins"/>
    <property type="match status" value="1"/>
</dbReference>
<protein>
    <recommendedName>
        <fullName evidence="5">Fibronectin type-III domain-containing protein</fullName>
    </recommendedName>
</protein>
<feature type="region of interest" description="Disordered" evidence="3">
    <location>
        <begin position="149"/>
        <end position="235"/>
    </location>
</feature>
<keyword evidence="1" id="KW-0378">Hydrolase</keyword>
<keyword evidence="4" id="KW-1133">Transmembrane helix</keyword>
<evidence type="ECO:0000256" key="2">
    <source>
        <dbReference type="ARBA" id="ARBA00023326"/>
    </source>
</evidence>
<feature type="region of interest" description="Disordered" evidence="3">
    <location>
        <begin position="336"/>
        <end position="361"/>
    </location>
</feature>
<organism evidence="6 7">
    <name type="scientific">Dactylosporangium maewongense</name>
    <dbReference type="NCBI Taxonomy" id="634393"/>
    <lineage>
        <taxon>Bacteria</taxon>
        <taxon>Bacillati</taxon>
        <taxon>Actinomycetota</taxon>
        <taxon>Actinomycetes</taxon>
        <taxon>Micromonosporales</taxon>
        <taxon>Micromonosporaceae</taxon>
        <taxon>Dactylosporangium</taxon>
    </lineage>
</organism>
<proteinExistence type="predicted"/>
<keyword evidence="4" id="KW-0812">Transmembrane</keyword>
<dbReference type="RefSeq" id="WP_344502866.1">
    <property type="nucleotide sequence ID" value="NZ_BAAAQD010000006.1"/>
</dbReference>
<gene>
    <name evidence="6" type="ORF">GCM10009827_033710</name>
</gene>
<dbReference type="InterPro" id="IPR003961">
    <property type="entry name" value="FN3_dom"/>
</dbReference>
<feature type="compositionally biased region" description="Basic and acidic residues" evidence="3">
    <location>
        <begin position="216"/>
        <end position="228"/>
    </location>
</feature>
<dbReference type="Gene3D" id="1.25.40.10">
    <property type="entry name" value="Tetratricopeptide repeat domain"/>
    <property type="match status" value="1"/>
</dbReference>
<dbReference type="CDD" id="cd00063">
    <property type="entry name" value="FN3"/>
    <property type="match status" value="1"/>
</dbReference>
<dbReference type="PROSITE" id="PS50853">
    <property type="entry name" value="FN3"/>
    <property type="match status" value="1"/>
</dbReference>
<dbReference type="EMBL" id="BAAAQD010000006">
    <property type="protein sequence ID" value="GAA1516237.1"/>
    <property type="molecule type" value="Genomic_DNA"/>
</dbReference>
<dbReference type="SUPFAM" id="SSF49265">
    <property type="entry name" value="Fibronectin type III"/>
    <property type="match status" value="1"/>
</dbReference>
<dbReference type="InterPro" id="IPR013783">
    <property type="entry name" value="Ig-like_fold"/>
</dbReference>
<dbReference type="SUPFAM" id="SSF48452">
    <property type="entry name" value="TPR-like"/>
    <property type="match status" value="1"/>
</dbReference>
<reference evidence="6 7" key="1">
    <citation type="journal article" date="2019" name="Int. J. Syst. Evol. Microbiol.">
        <title>The Global Catalogue of Microorganisms (GCM) 10K type strain sequencing project: providing services to taxonomists for standard genome sequencing and annotation.</title>
        <authorList>
            <consortium name="The Broad Institute Genomics Platform"/>
            <consortium name="The Broad Institute Genome Sequencing Center for Infectious Disease"/>
            <person name="Wu L."/>
            <person name="Ma J."/>
        </authorList>
    </citation>
    <scope>NUCLEOTIDE SEQUENCE [LARGE SCALE GENOMIC DNA]</scope>
    <source>
        <strain evidence="6 7">JCM 15933</strain>
    </source>
</reference>
<feature type="compositionally biased region" description="Low complexity" evidence="3">
    <location>
        <begin position="338"/>
        <end position="356"/>
    </location>
</feature>
<feature type="compositionally biased region" description="Low complexity" evidence="3">
    <location>
        <begin position="195"/>
        <end position="206"/>
    </location>
</feature>
<keyword evidence="1" id="KW-0326">Glycosidase</keyword>
<comment type="caution">
    <text evidence="6">The sequence shown here is derived from an EMBL/GenBank/DDBJ whole genome shotgun (WGS) entry which is preliminary data.</text>
</comment>
<name>A0ABN2ACD9_9ACTN</name>
<feature type="region of interest" description="Disordered" evidence="3">
    <location>
        <begin position="273"/>
        <end position="301"/>
    </location>
</feature>
<feature type="domain" description="Fibronectin type-III" evidence="5">
    <location>
        <begin position="361"/>
        <end position="446"/>
    </location>
</feature>
<evidence type="ECO:0000256" key="3">
    <source>
        <dbReference type="SAM" id="MobiDB-lite"/>
    </source>
</evidence>
<feature type="transmembrane region" description="Helical" evidence="4">
    <location>
        <begin position="307"/>
        <end position="331"/>
    </location>
</feature>
<feature type="compositionally biased region" description="Low complexity" evidence="3">
    <location>
        <begin position="164"/>
        <end position="174"/>
    </location>
</feature>
<evidence type="ECO:0000256" key="1">
    <source>
        <dbReference type="ARBA" id="ARBA00023295"/>
    </source>
</evidence>
<keyword evidence="2" id="KW-0119">Carbohydrate metabolism</keyword>
<dbReference type="InterPro" id="IPR036116">
    <property type="entry name" value="FN3_sf"/>
</dbReference>
<keyword evidence="7" id="KW-1185">Reference proteome</keyword>
<evidence type="ECO:0000313" key="7">
    <source>
        <dbReference type="Proteomes" id="UP001501470"/>
    </source>
</evidence>
<dbReference type="SMART" id="SM00060">
    <property type="entry name" value="FN3"/>
    <property type="match status" value="1"/>
</dbReference>
<dbReference type="InterPro" id="IPR011990">
    <property type="entry name" value="TPR-like_helical_dom_sf"/>
</dbReference>
<evidence type="ECO:0000256" key="4">
    <source>
        <dbReference type="SAM" id="Phobius"/>
    </source>
</evidence>
<evidence type="ECO:0000259" key="5">
    <source>
        <dbReference type="PROSITE" id="PS50853"/>
    </source>
</evidence>
<dbReference type="Proteomes" id="UP001501470">
    <property type="component" value="Unassembled WGS sequence"/>
</dbReference>
<accession>A0ABN2ACD9</accession>
<sequence length="446" mass="46180">MSSSAQLANAMQGARAVAAQGDVRGAFSLLDQALDAATGSLGGDDPDVLAATCVLAKFHTDLGELSDARRVLEEGLAAGYHRLGDGHAVMLALSYELARIADELGNVYEAKRRYGQLARLGPAALGEDHPSVRAARRYLGLPEPAVPATAFHAPHPSAPAPFEPLSAPTGTTSPSPAPPAWPVDQRPGPAGGSDGAAMPAAAAAPVTPAPGGGPDADDRPIFHPEPRPGDVWPPEPVHAPLWRPDEQDDWDEPVPREAPGEQGWQEVHQGVLQRPAAQPWPAPAPAEERHRDPWVPEPAPPRRRSPLIALLVILVVAVLGGVAAAVVSFVAARPDQQTGAAAPTSAPPSATGEATTDGAKAPGALKLRDDKTSITLTWTDPSQGSVPFIVAGGQQGALRQLQVLAAGATTYTLNGLNPKLDYCFTVAAVYGTDSVALSDLACTQRK</sequence>
<keyword evidence="2" id="KW-0624">Polysaccharide degradation</keyword>
<keyword evidence="4" id="KW-0472">Membrane</keyword>
<evidence type="ECO:0000313" key="6">
    <source>
        <dbReference type="EMBL" id="GAA1516237.1"/>
    </source>
</evidence>